<dbReference type="InterPro" id="IPR017850">
    <property type="entry name" value="Alkaline_phosphatase_core_sf"/>
</dbReference>
<evidence type="ECO:0008006" key="2">
    <source>
        <dbReference type="Google" id="ProtNLM"/>
    </source>
</evidence>
<dbReference type="PANTHER" id="PTHR43737:SF1">
    <property type="entry name" value="DUF1501 DOMAIN-CONTAINING PROTEIN"/>
    <property type="match status" value="1"/>
</dbReference>
<dbReference type="EMBL" id="CADCUQ010000252">
    <property type="protein sequence ID" value="CAA9388896.1"/>
    <property type="molecule type" value="Genomic_DNA"/>
</dbReference>
<gene>
    <name evidence="1" type="ORF">AVDCRST_MAG64-1068</name>
</gene>
<accession>A0A6J4NJN7</accession>
<proteinExistence type="predicted"/>
<organism evidence="1">
    <name type="scientific">uncultured Phycisphaerae bacterium</name>
    <dbReference type="NCBI Taxonomy" id="904963"/>
    <lineage>
        <taxon>Bacteria</taxon>
        <taxon>Pseudomonadati</taxon>
        <taxon>Planctomycetota</taxon>
        <taxon>Phycisphaerae</taxon>
        <taxon>environmental samples</taxon>
    </lineage>
</organism>
<dbReference type="Pfam" id="PF07394">
    <property type="entry name" value="DUF1501"/>
    <property type="match status" value="1"/>
</dbReference>
<reference evidence="1" key="1">
    <citation type="submission" date="2020-02" db="EMBL/GenBank/DDBJ databases">
        <authorList>
            <person name="Meier V. D."/>
        </authorList>
    </citation>
    <scope>NUCLEOTIDE SEQUENCE</scope>
    <source>
        <strain evidence="1">AVDCRST_MAG64</strain>
    </source>
</reference>
<name>A0A6J4NJN7_9BACT</name>
<evidence type="ECO:0000313" key="1">
    <source>
        <dbReference type="EMBL" id="CAA9388896.1"/>
    </source>
</evidence>
<dbReference type="Gene3D" id="3.40.720.10">
    <property type="entry name" value="Alkaline Phosphatase, subunit A"/>
    <property type="match status" value="1"/>
</dbReference>
<dbReference type="AlphaFoldDB" id="A0A6J4NJN7"/>
<dbReference type="InterPro" id="IPR010869">
    <property type="entry name" value="DUF1501"/>
</dbReference>
<dbReference type="SUPFAM" id="SSF53649">
    <property type="entry name" value="Alkaline phosphatase-like"/>
    <property type="match status" value="1"/>
</dbReference>
<sequence length="494" mass="53356">MSHCGNFQPRPLSRRQMLSRCANGFGAMALTALLGDRGFGAIGAAPSGGHAGAAAPGDFVNAGSSFGPRVAHFAPKAKSVIFLYMDGGPSQVDTFDPKPRLTAEHGQPFKMKREPTQFNDDGNTLGCPWKFKQHGGSGMWVSDLFPHVAQVADELAVVRSMTSNFSEHTAGNYFLHTGSGMQGRPSMGAWVNYGLGSESQNLPGFVVLNGGLIPPGGLDNFNSGFLPATYQGSIFKPTAHPVANIRPTEHDPRLQQGKLALMRKLDAGVLARAGADADPLESAIANYELAFRMQSAVPELMDTSGESEATKKLYGFDAEYPQTRTYAAQCLVARRLVERGVRFVELTCPSVGHDRWDQHSKLKEGHENNARATDQPIAGLLRDLKSRGLLDSTLVLWAGEFGRTPFAQGSDGRDHNPFGFSVWMAGAGIKGGTVYGETDEYGYKVVDGKCQMHDLHATVLHLLGVEHTKQTFRWGGRDMRLTDVHGELITAILA</sequence>
<dbReference type="PANTHER" id="PTHR43737">
    <property type="entry name" value="BLL7424 PROTEIN"/>
    <property type="match status" value="1"/>
</dbReference>
<protein>
    <recommendedName>
        <fullName evidence="2">Sulfatase</fullName>
    </recommendedName>
</protein>